<dbReference type="InterPro" id="IPR005821">
    <property type="entry name" value="Ion_trans_dom"/>
</dbReference>
<evidence type="ECO:0000256" key="10">
    <source>
        <dbReference type="ARBA" id="ARBA00023136"/>
    </source>
</evidence>
<proteinExistence type="predicted"/>
<dbReference type="Gene3D" id="3.30.710.10">
    <property type="entry name" value="Potassium Channel Kv1.1, Chain A"/>
    <property type="match status" value="1"/>
</dbReference>
<feature type="transmembrane region" description="Helical" evidence="13">
    <location>
        <begin position="276"/>
        <end position="298"/>
    </location>
</feature>
<dbReference type="GO" id="GO:0008076">
    <property type="term" value="C:voltage-gated potassium channel complex"/>
    <property type="evidence" value="ECO:0007669"/>
    <property type="project" value="InterPro"/>
</dbReference>
<name>A0AAU9XH74_9CNID</name>
<evidence type="ECO:0000256" key="13">
    <source>
        <dbReference type="SAM" id="Phobius"/>
    </source>
</evidence>
<dbReference type="AlphaFoldDB" id="A0AAU9XH74"/>
<feature type="region of interest" description="Disordered" evidence="12">
    <location>
        <begin position="169"/>
        <end position="199"/>
    </location>
</feature>
<keyword evidence="6" id="KW-0851">Voltage-gated channel</keyword>
<dbReference type="EMBL" id="CALNXJ010000040">
    <property type="protein sequence ID" value="CAH3145722.1"/>
    <property type="molecule type" value="Genomic_DNA"/>
</dbReference>
<dbReference type="PRINTS" id="PR01491">
    <property type="entry name" value="KVCHANNEL"/>
</dbReference>
<keyword evidence="11" id="KW-0407">Ion channel</keyword>
<dbReference type="Gene3D" id="1.20.120.350">
    <property type="entry name" value="Voltage-gated potassium channels. Chain C"/>
    <property type="match status" value="1"/>
</dbReference>
<evidence type="ECO:0000256" key="9">
    <source>
        <dbReference type="ARBA" id="ARBA00023065"/>
    </source>
</evidence>
<evidence type="ECO:0000256" key="11">
    <source>
        <dbReference type="ARBA" id="ARBA00023303"/>
    </source>
</evidence>
<evidence type="ECO:0000256" key="3">
    <source>
        <dbReference type="ARBA" id="ARBA00022538"/>
    </source>
</evidence>
<dbReference type="Proteomes" id="UP001159428">
    <property type="component" value="Unassembled WGS sequence"/>
</dbReference>
<feature type="transmembrane region" description="Helical" evidence="13">
    <location>
        <begin position="310"/>
        <end position="327"/>
    </location>
</feature>
<sequence length="596" mass="67567">HYCIRIQEQTQPDGIADYSVDETAAASNNSGSASQQSIASKMSRSRSRLFDADNPGETRLYLNVGGQRHETFVSTLASIPDTRLAWIAERALKDPRPLGQKREFFFDRNPAVFTHILNYYRTGKLHCPRDVCGPLFEEELNFWGLDEKQIETCCWAKYDEHRDAEEKLQGFSRDEDQDSDFENIDSGSGDIEIPSSGSELCASHDSARRVTTAAARWRHPWHTMKKKIWKTFDDPYSSKFARAVGFISLIFNVAVVTQFCILTLDYFSNEHSPQNQVLFIIESIAVSWFTLDIAIRLLCCPDRRRFLRTLQNWADFIAIIPFYLVILTPYDEILRNFTIFYVFRMFRTFRPLKFSYVMQVFTQTLRASSRELYFLIFILALEVVVYGSLAYYSERKTPETKFINIPVSFWWALVTMTTVGYGDMFPTTLPGKLVGCVCAISGVLMIALPVSVVASNFSLYNSYAKVKLKLPSRGKKNMVDNALKALQLATPQTSVSVASPDGANGNGRGRYSSLVTSGIELGLLNSTKKSPCEEMDVLPNYESTDNRRYGRRSAHFSLNLIPIRAHPELPEGDSESEDSPKGLDCNRLKPANDKVT</sequence>
<dbReference type="PANTHER" id="PTHR11537:SF252">
    <property type="entry name" value="POTASSIUM VOLTAGE-GATED CHANNEL PROTEIN SHAW"/>
    <property type="match status" value="1"/>
</dbReference>
<feature type="compositionally biased region" description="Basic and acidic residues" evidence="12">
    <location>
        <begin position="578"/>
        <end position="596"/>
    </location>
</feature>
<dbReference type="FunFam" id="3.30.710.10:FF:000002">
    <property type="entry name" value="Potassium voltage-gated channel subfamily C member 2"/>
    <property type="match status" value="1"/>
</dbReference>
<keyword evidence="5" id="KW-0631">Potassium channel</keyword>
<dbReference type="SUPFAM" id="SSF54695">
    <property type="entry name" value="POZ domain"/>
    <property type="match status" value="1"/>
</dbReference>
<dbReference type="PRINTS" id="PR01498">
    <property type="entry name" value="SHAWCHANNEL"/>
</dbReference>
<reference evidence="15 16" key="1">
    <citation type="submission" date="2022-05" db="EMBL/GenBank/DDBJ databases">
        <authorList>
            <consortium name="Genoscope - CEA"/>
            <person name="William W."/>
        </authorList>
    </citation>
    <scope>NUCLEOTIDE SEQUENCE [LARGE SCALE GENOMIC DNA]</scope>
</reference>
<dbReference type="GO" id="GO:0051260">
    <property type="term" value="P:protein homooligomerization"/>
    <property type="evidence" value="ECO:0007669"/>
    <property type="project" value="InterPro"/>
</dbReference>
<gene>
    <name evidence="15" type="ORF">PMEA_00022322</name>
</gene>
<evidence type="ECO:0000256" key="2">
    <source>
        <dbReference type="ARBA" id="ARBA00022448"/>
    </source>
</evidence>
<dbReference type="Pfam" id="PF02214">
    <property type="entry name" value="BTB_2"/>
    <property type="match status" value="1"/>
</dbReference>
<dbReference type="GO" id="GO:0005251">
    <property type="term" value="F:delayed rectifier potassium channel activity"/>
    <property type="evidence" value="ECO:0007669"/>
    <property type="project" value="TreeGrafter"/>
</dbReference>
<feature type="transmembrane region" description="Helical" evidence="13">
    <location>
        <begin position="240"/>
        <end position="264"/>
    </location>
</feature>
<keyword evidence="4 13" id="KW-0812">Transmembrane</keyword>
<dbReference type="PANTHER" id="PTHR11537">
    <property type="entry name" value="VOLTAGE-GATED POTASSIUM CHANNEL"/>
    <property type="match status" value="1"/>
</dbReference>
<dbReference type="InterPro" id="IPR003131">
    <property type="entry name" value="T1-type_BTB"/>
</dbReference>
<keyword evidence="16" id="KW-1185">Reference proteome</keyword>
<feature type="domain" description="BTB" evidence="14">
    <location>
        <begin position="58"/>
        <end position="161"/>
    </location>
</feature>
<evidence type="ECO:0000256" key="5">
    <source>
        <dbReference type="ARBA" id="ARBA00022826"/>
    </source>
</evidence>
<evidence type="ECO:0000256" key="1">
    <source>
        <dbReference type="ARBA" id="ARBA00004141"/>
    </source>
</evidence>
<dbReference type="InterPro" id="IPR028325">
    <property type="entry name" value="VG_K_chnl"/>
</dbReference>
<evidence type="ECO:0000313" key="15">
    <source>
        <dbReference type="EMBL" id="CAH3145722.1"/>
    </source>
</evidence>
<dbReference type="PRINTS" id="PR00169">
    <property type="entry name" value="KCHANNEL"/>
</dbReference>
<evidence type="ECO:0000256" key="7">
    <source>
        <dbReference type="ARBA" id="ARBA00022958"/>
    </source>
</evidence>
<feature type="region of interest" description="Disordered" evidence="12">
    <location>
        <begin position="566"/>
        <end position="596"/>
    </location>
</feature>
<keyword evidence="10 13" id="KW-0472">Membrane</keyword>
<evidence type="ECO:0000259" key="14">
    <source>
        <dbReference type="SMART" id="SM00225"/>
    </source>
</evidence>
<keyword evidence="9" id="KW-0406">Ion transport</keyword>
<evidence type="ECO:0000256" key="6">
    <source>
        <dbReference type="ARBA" id="ARBA00022882"/>
    </source>
</evidence>
<dbReference type="Pfam" id="PF00520">
    <property type="entry name" value="Ion_trans"/>
    <property type="match status" value="1"/>
</dbReference>
<evidence type="ECO:0000256" key="4">
    <source>
        <dbReference type="ARBA" id="ARBA00022692"/>
    </source>
</evidence>
<dbReference type="SUPFAM" id="SSF81324">
    <property type="entry name" value="Voltage-gated potassium channels"/>
    <property type="match status" value="1"/>
</dbReference>
<feature type="transmembrane region" description="Helical" evidence="13">
    <location>
        <begin position="403"/>
        <end position="421"/>
    </location>
</feature>
<dbReference type="GO" id="GO:0001508">
    <property type="term" value="P:action potential"/>
    <property type="evidence" value="ECO:0007669"/>
    <property type="project" value="TreeGrafter"/>
</dbReference>
<feature type="transmembrane region" description="Helical" evidence="13">
    <location>
        <begin position="433"/>
        <end position="454"/>
    </location>
</feature>
<dbReference type="InterPro" id="IPR027359">
    <property type="entry name" value="Volt_channel_dom_sf"/>
</dbReference>
<keyword evidence="7" id="KW-0630">Potassium</keyword>
<dbReference type="FunFam" id="1.10.287.70:FF:000002">
    <property type="entry name" value="Potassium voltage-gated channel subfamily a member"/>
    <property type="match status" value="1"/>
</dbReference>
<dbReference type="SMART" id="SM00225">
    <property type="entry name" value="BTB"/>
    <property type="match status" value="1"/>
</dbReference>
<evidence type="ECO:0000313" key="16">
    <source>
        <dbReference type="Proteomes" id="UP001159428"/>
    </source>
</evidence>
<keyword evidence="2" id="KW-0813">Transport</keyword>
<organism evidence="15 16">
    <name type="scientific">Pocillopora meandrina</name>
    <dbReference type="NCBI Taxonomy" id="46732"/>
    <lineage>
        <taxon>Eukaryota</taxon>
        <taxon>Metazoa</taxon>
        <taxon>Cnidaria</taxon>
        <taxon>Anthozoa</taxon>
        <taxon>Hexacorallia</taxon>
        <taxon>Scleractinia</taxon>
        <taxon>Astrocoeniina</taxon>
        <taxon>Pocilloporidae</taxon>
        <taxon>Pocillopora</taxon>
    </lineage>
</organism>
<keyword evidence="8 13" id="KW-1133">Transmembrane helix</keyword>
<comment type="subcellular location">
    <subcellularLocation>
        <location evidence="1">Membrane</location>
        <topology evidence="1">Multi-pass membrane protein</topology>
    </subcellularLocation>
</comment>
<evidence type="ECO:0000256" key="8">
    <source>
        <dbReference type="ARBA" id="ARBA00022989"/>
    </source>
</evidence>
<dbReference type="InterPro" id="IPR000210">
    <property type="entry name" value="BTB/POZ_dom"/>
</dbReference>
<dbReference type="Gene3D" id="1.10.287.70">
    <property type="match status" value="1"/>
</dbReference>
<feature type="transmembrane region" description="Helical" evidence="13">
    <location>
        <begin position="372"/>
        <end position="391"/>
    </location>
</feature>
<feature type="non-terminal residue" evidence="15">
    <location>
        <position position="1"/>
    </location>
</feature>
<keyword evidence="3" id="KW-0633">Potassium transport</keyword>
<dbReference type="InterPro" id="IPR011333">
    <property type="entry name" value="SKP1/BTB/POZ_sf"/>
</dbReference>
<dbReference type="InterPro" id="IPR003968">
    <property type="entry name" value="K_chnl_volt-dep_Kv"/>
</dbReference>
<protein>
    <recommendedName>
        <fullName evidence="14">BTB domain-containing protein</fullName>
    </recommendedName>
</protein>
<accession>A0AAU9XH74</accession>
<dbReference type="InterPro" id="IPR003974">
    <property type="entry name" value="K_chnl_volt-dep_Kv3"/>
</dbReference>
<comment type="caution">
    <text evidence="15">The sequence shown here is derived from an EMBL/GenBank/DDBJ whole genome shotgun (WGS) entry which is preliminary data.</text>
</comment>
<evidence type="ECO:0000256" key="12">
    <source>
        <dbReference type="SAM" id="MobiDB-lite"/>
    </source>
</evidence>